<dbReference type="SUPFAM" id="SSF90209">
    <property type="entry name" value="Ran binding protein zinc finger-like"/>
    <property type="match status" value="1"/>
</dbReference>
<dbReference type="Gene3D" id="3.30.420.10">
    <property type="entry name" value="Ribonuclease H-like superfamily/Ribonuclease H"/>
    <property type="match status" value="1"/>
</dbReference>
<dbReference type="PROSITE" id="PS50199">
    <property type="entry name" value="ZF_RANBP2_2"/>
    <property type="match status" value="1"/>
</dbReference>
<evidence type="ECO:0000256" key="2">
    <source>
        <dbReference type="ARBA" id="ARBA00022771"/>
    </source>
</evidence>
<evidence type="ECO:0000313" key="7">
    <source>
        <dbReference type="Proteomes" id="UP001189429"/>
    </source>
</evidence>
<evidence type="ECO:0000256" key="1">
    <source>
        <dbReference type="ARBA" id="ARBA00022723"/>
    </source>
</evidence>
<gene>
    <name evidence="6" type="ORF">PCOR1329_LOCUS69371</name>
</gene>
<dbReference type="Proteomes" id="UP001189429">
    <property type="component" value="Unassembled WGS sequence"/>
</dbReference>
<reference evidence="6" key="1">
    <citation type="submission" date="2023-10" db="EMBL/GenBank/DDBJ databases">
        <authorList>
            <person name="Chen Y."/>
            <person name="Shah S."/>
            <person name="Dougan E. K."/>
            <person name="Thang M."/>
            <person name="Chan C."/>
        </authorList>
    </citation>
    <scope>NUCLEOTIDE SEQUENCE [LARGE SCALE GENOMIC DNA]</scope>
</reference>
<evidence type="ECO:0000256" key="3">
    <source>
        <dbReference type="ARBA" id="ARBA00022833"/>
    </source>
</evidence>
<accession>A0ABN9WPL9</accession>
<feature type="domain" description="RanBP2-type" evidence="5">
    <location>
        <begin position="477"/>
        <end position="506"/>
    </location>
</feature>
<dbReference type="InterPro" id="IPR036443">
    <property type="entry name" value="Znf_RanBP2_sf"/>
</dbReference>
<protein>
    <recommendedName>
        <fullName evidence="5">RanBP2-type domain-containing protein</fullName>
    </recommendedName>
</protein>
<dbReference type="EMBL" id="CAUYUJ010019103">
    <property type="protein sequence ID" value="CAK0888616.1"/>
    <property type="molecule type" value="Genomic_DNA"/>
</dbReference>
<sequence>MASVKLTYNTWRAPRLTRLLQHRGNQLGHAEYGIPAGCGVADIAIKVHAVEQYDYYVALHPLVDFASYIDDSSMGVERADRSSVISLAVEAGKGFLETAAALGATINEKFAVLANARELAEEVATKLGFSADKAVTTATYLGIRLQAETRAKMFKRKAKHRQRLRKLRRYKRALPELKEQRIGKVFRAGARPALTCGVEILGLDNAELLQLRRDYCRQVLKSWWDKALLHLDIAALEWKDTRGCFTYADSDIPELDPGVEAHLVTPEGEDIDAEPEQLAEQLVQGDRLEFAVDGSCSKPSLVTLQRAGWAVVLMNPTADTPVAVMYGAVPRAMPQSSAMAEFLSMALVGQIADSPSTVYADFMAVVKAALKSKQEQLQARSMYSCVQFFGHQMRGYDNIQSVRHVKAHKSGEQYQALSDEDRSPTFVMHPASSQSTFSPDFPACPLQRTQCHRMLRNQSASRPVGEPAGAAPGGFQKPGDWVCPNCGDIVFGRNPSCRKCGNPKPEGTLDVFGNPAVGGGGGPPTKMPGDWLCGACGDHQFARSAA</sequence>
<dbReference type="PANTHER" id="PTHR23111">
    <property type="entry name" value="ZINC FINGER PROTEIN"/>
    <property type="match status" value="1"/>
</dbReference>
<feature type="non-terminal residue" evidence="6">
    <location>
        <position position="546"/>
    </location>
</feature>
<evidence type="ECO:0000313" key="6">
    <source>
        <dbReference type="EMBL" id="CAK0888616.1"/>
    </source>
</evidence>
<dbReference type="InterPro" id="IPR036397">
    <property type="entry name" value="RNaseH_sf"/>
</dbReference>
<name>A0ABN9WPL9_9DINO</name>
<dbReference type="PANTHER" id="PTHR23111:SF40">
    <property type="entry name" value="RNA-BINDING PROTEIN INVOLVED IN HETEROCHROMATIN ASSEMBLY-RELATED"/>
    <property type="match status" value="1"/>
</dbReference>
<evidence type="ECO:0000256" key="4">
    <source>
        <dbReference type="PROSITE-ProRule" id="PRU00322"/>
    </source>
</evidence>
<dbReference type="InterPro" id="IPR001876">
    <property type="entry name" value="Znf_RanBP2"/>
</dbReference>
<dbReference type="Gene3D" id="4.10.1060.10">
    <property type="entry name" value="Zinc finger, RanBP2-type"/>
    <property type="match status" value="1"/>
</dbReference>
<keyword evidence="2 4" id="KW-0863">Zinc-finger</keyword>
<evidence type="ECO:0000259" key="5">
    <source>
        <dbReference type="PROSITE" id="PS50199"/>
    </source>
</evidence>
<keyword evidence="1" id="KW-0479">Metal-binding</keyword>
<organism evidence="6 7">
    <name type="scientific">Prorocentrum cordatum</name>
    <dbReference type="NCBI Taxonomy" id="2364126"/>
    <lineage>
        <taxon>Eukaryota</taxon>
        <taxon>Sar</taxon>
        <taxon>Alveolata</taxon>
        <taxon>Dinophyceae</taxon>
        <taxon>Prorocentrales</taxon>
        <taxon>Prorocentraceae</taxon>
        <taxon>Prorocentrum</taxon>
    </lineage>
</organism>
<proteinExistence type="predicted"/>
<comment type="caution">
    <text evidence="6">The sequence shown here is derived from an EMBL/GenBank/DDBJ whole genome shotgun (WGS) entry which is preliminary data.</text>
</comment>
<keyword evidence="3" id="KW-0862">Zinc</keyword>
<keyword evidence="7" id="KW-1185">Reference proteome</keyword>